<evidence type="ECO:0000256" key="3">
    <source>
        <dbReference type="ARBA" id="ARBA00004406"/>
    </source>
</evidence>
<keyword evidence="9 14" id="KW-0560">Oxidoreductase</keyword>
<keyword evidence="8" id="KW-0492">Microsome</keyword>
<keyword evidence="12" id="KW-0472">Membrane</keyword>
<dbReference type="STRING" id="137246.A0A401RID2"/>
<evidence type="ECO:0000256" key="1">
    <source>
        <dbReference type="ARBA" id="ARBA00001971"/>
    </source>
</evidence>
<dbReference type="SUPFAM" id="SSF48264">
    <property type="entry name" value="Cytochrome P450"/>
    <property type="match status" value="1"/>
</dbReference>
<dbReference type="PROSITE" id="PS00086">
    <property type="entry name" value="CYTOCHROME_P450"/>
    <property type="match status" value="1"/>
</dbReference>
<keyword evidence="6 13" id="KW-0479">Metal-binding</keyword>
<evidence type="ECO:0000256" key="4">
    <source>
        <dbReference type="ARBA" id="ARBA00010617"/>
    </source>
</evidence>
<dbReference type="PANTHER" id="PTHR24300">
    <property type="entry name" value="CYTOCHROME P450 508A4-RELATED"/>
    <property type="match status" value="1"/>
</dbReference>
<feature type="non-terminal residue" evidence="15">
    <location>
        <position position="1"/>
    </location>
</feature>
<evidence type="ECO:0000256" key="10">
    <source>
        <dbReference type="ARBA" id="ARBA00023004"/>
    </source>
</evidence>
<keyword evidence="10 13" id="KW-0408">Iron</keyword>
<dbReference type="InterPro" id="IPR002401">
    <property type="entry name" value="Cyt_P450_E_grp-I"/>
</dbReference>
<evidence type="ECO:0000256" key="13">
    <source>
        <dbReference type="PIRSR" id="PIRSR602401-1"/>
    </source>
</evidence>
<accession>A0A401RID2</accession>
<dbReference type="InterPro" id="IPR017972">
    <property type="entry name" value="Cyt_P450_CS"/>
</dbReference>
<evidence type="ECO:0000313" key="15">
    <source>
        <dbReference type="EMBL" id="GCC17901.1"/>
    </source>
</evidence>
<gene>
    <name evidence="15" type="ORF">chiPu_0021594</name>
</gene>
<dbReference type="FunFam" id="1.10.630.10:FF:000238">
    <property type="entry name" value="Cytochrome P450 2A6"/>
    <property type="match status" value="1"/>
</dbReference>
<dbReference type="GO" id="GO:0020037">
    <property type="term" value="F:heme binding"/>
    <property type="evidence" value="ECO:0007669"/>
    <property type="project" value="InterPro"/>
</dbReference>
<dbReference type="Pfam" id="PF00067">
    <property type="entry name" value="p450"/>
    <property type="match status" value="1"/>
</dbReference>
<evidence type="ECO:0000256" key="7">
    <source>
        <dbReference type="ARBA" id="ARBA00022824"/>
    </source>
</evidence>
<comment type="caution">
    <text evidence="15">The sequence shown here is derived from an EMBL/GenBank/DDBJ whole genome shotgun (WGS) entry which is preliminary data.</text>
</comment>
<feature type="binding site" description="axial binding residue" evidence="13">
    <location>
        <position position="197"/>
    </location>
    <ligand>
        <name>heme</name>
        <dbReference type="ChEBI" id="CHEBI:30413"/>
    </ligand>
    <ligandPart>
        <name>Fe</name>
        <dbReference type="ChEBI" id="CHEBI:18248"/>
    </ligandPart>
</feature>
<evidence type="ECO:0000256" key="5">
    <source>
        <dbReference type="ARBA" id="ARBA00022617"/>
    </source>
</evidence>
<keyword evidence="7" id="KW-0256">Endoplasmic reticulum</keyword>
<dbReference type="Proteomes" id="UP000287033">
    <property type="component" value="Unassembled WGS sequence"/>
</dbReference>
<evidence type="ECO:0000256" key="8">
    <source>
        <dbReference type="ARBA" id="ARBA00022848"/>
    </source>
</evidence>
<dbReference type="GO" id="GO:0016712">
    <property type="term" value="F:oxidoreductase activity, acting on paired donors, with incorporation or reduction of molecular oxygen, reduced flavin or flavoprotein as one donor, and incorporation of one atom of oxygen"/>
    <property type="evidence" value="ECO:0007669"/>
    <property type="project" value="TreeGrafter"/>
</dbReference>
<dbReference type="AlphaFoldDB" id="A0A401RID2"/>
<organism evidence="15 16">
    <name type="scientific">Chiloscyllium punctatum</name>
    <name type="common">Brownbanded bambooshark</name>
    <name type="synonym">Hemiscyllium punctatum</name>
    <dbReference type="NCBI Taxonomy" id="137246"/>
    <lineage>
        <taxon>Eukaryota</taxon>
        <taxon>Metazoa</taxon>
        <taxon>Chordata</taxon>
        <taxon>Craniata</taxon>
        <taxon>Vertebrata</taxon>
        <taxon>Chondrichthyes</taxon>
        <taxon>Elasmobranchii</taxon>
        <taxon>Galeomorphii</taxon>
        <taxon>Galeoidea</taxon>
        <taxon>Orectolobiformes</taxon>
        <taxon>Hemiscylliidae</taxon>
        <taxon>Chiloscyllium</taxon>
    </lineage>
</organism>
<evidence type="ECO:0000256" key="9">
    <source>
        <dbReference type="ARBA" id="ARBA00023002"/>
    </source>
</evidence>
<keyword evidence="11 14" id="KW-0503">Monooxygenase</keyword>
<comment type="subcellular location">
    <subcellularLocation>
        <location evidence="3">Endoplasmic reticulum membrane</location>
        <topology evidence="3">Peripheral membrane protein</topology>
    </subcellularLocation>
    <subcellularLocation>
        <location evidence="2">Microsome membrane</location>
        <topology evidence="2">Peripheral membrane protein</topology>
    </subcellularLocation>
</comment>
<keyword evidence="16" id="KW-1185">Reference proteome</keyword>
<dbReference type="PRINTS" id="PR00463">
    <property type="entry name" value="EP450I"/>
</dbReference>
<dbReference type="InterPro" id="IPR036396">
    <property type="entry name" value="Cyt_P450_sf"/>
</dbReference>
<evidence type="ECO:0008006" key="17">
    <source>
        <dbReference type="Google" id="ProtNLM"/>
    </source>
</evidence>
<evidence type="ECO:0000256" key="14">
    <source>
        <dbReference type="RuleBase" id="RU000461"/>
    </source>
</evidence>
<evidence type="ECO:0000313" key="16">
    <source>
        <dbReference type="Proteomes" id="UP000287033"/>
    </source>
</evidence>
<dbReference type="PRINTS" id="PR00385">
    <property type="entry name" value="P450"/>
</dbReference>
<dbReference type="InterPro" id="IPR001128">
    <property type="entry name" value="Cyt_P450"/>
</dbReference>
<sequence length="251" mass="29213">QTINFLKDFFKENRQKLDDNDLRSFIDVFMIRQQKESENRNSYFHENNLMASADSMFTAGMETTSTTLRWGMLLMMKYPEIQRKVHEEIIRVIGSERPPRVEDRKDMPYTDAVIHEIQRFGDIVPLGITHETTVDVNFRGYFIPKGTCVIPLLSSVLYDKTQWEKPNEFNPSHFLNAEGKFVKRNAFIPFSAGRRICAGETLAKMELFLFFTTLIQKFKFQVPPNVSELDLDSVVGFTSVPKYQTVCAVRR</sequence>
<evidence type="ECO:0000256" key="12">
    <source>
        <dbReference type="ARBA" id="ARBA00023136"/>
    </source>
</evidence>
<name>A0A401RID2_CHIPU</name>
<protein>
    <recommendedName>
        <fullName evidence="17">Cytochrome P450 2K1</fullName>
    </recommendedName>
</protein>
<dbReference type="PANTHER" id="PTHR24300:SF375">
    <property type="entry name" value="CYTOCHROME P450 FAMILY"/>
    <property type="match status" value="1"/>
</dbReference>
<comment type="cofactor">
    <cofactor evidence="1 13">
        <name>heme</name>
        <dbReference type="ChEBI" id="CHEBI:30413"/>
    </cofactor>
</comment>
<evidence type="ECO:0000256" key="11">
    <source>
        <dbReference type="ARBA" id="ARBA00023033"/>
    </source>
</evidence>
<dbReference type="GO" id="GO:0006082">
    <property type="term" value="P:organic acid metabolic process"/>
    <property type="evidence" value="ECO:0007669"/>
    <property type="project" value="TreeGrafter"/>
</dbReference>
<evidence type="ECO:0000256" key="6">
    <source>
        <dbReference type="ARBA" id="ARBA00022723"/>
    </source>
</evidence>
<dbReference type="Gene3D" id="1.10.630.10">
    <property type="entry name" value="Cytochrome P450"/>
    <property type="match status" value="1"/>
</dbReference>
<proteinExistence type="inferred from homology"/>
<dbReference type="InterPro" id="IPR050182">
    <property type="entry name" value="Cytochrome_P450_fam2"/>
</dbReference>
<dbReference type="GO" id="GO:0005506">
    <property type="term" value="F:iron ion binding"/>
    <property type="evidence" value="ECO:0007669"/>
    <property type="project" value="InterPro"/>
</dbReference>
<evidence type="ECO:0000256" key="2">
    <source>
        <dbReference type="ARBA" id="ARBA00004174"/>
    </source>
</evidence>
<dbReference type="EMBL" id="BEZZ01004272">
    <property type="protein sequence ID" value="GCC17901.1"/>
    <property type="molecule type" value="Genomic_DNA"/>
</dbReference>
<reference evidence="15 16" key="1">
    <citation type="journal article" date="2018" name="Nat. Ecol. Evol.">
        <title>Shark genomes provide insights into elasmobranch evolution and the origin of vertebrates.</title>
        <authorList>
            <person name="Hara Y"/>
            <person name="Yamaguchi K"/>
            <person name="Onimaru K"/>
            <person name="Kadota M"/>
            <person name="Koyanagi M"/>
            <person name="Keeley SD"/>
            <person name="Tatsumi K"/>
            <person name="Tanaka K"/>
            <person name="Motone F"/>
            <person name="Kageyama Y"/>
            <person name="Nozu R"/>
            <person name="Adachi N"/>
            <person name="Nishimura O"/>
            <person name="Nakagawa R"/>
            <person name="Tanegashima C"/>
            <person name="Kiyatake I"/>
            <person name="Matsumoto R"/>
            <person name="Murakumo K"/>
            <person name="Nishida K"/>
            <person name="Terakita A"/>
            <person name="Kuratani S"/>
            <person name="Sato K"/>
            <person name="Hyodo S Kuraku.S."/>
        </authorList>
    </citation>
    <scope>NUCLEOTIDE SEQUENCE [LARGE SCALE GENOMIC DNA]</scope>
</reference>
<dbReference type="GO" id="GO:0005789">
    <property type="term" value="C:endoplasmic reticulum membrane"/>
    <property type="evidence" value="ECO:0007669"/>
    <property type="project" value="UniProtKB-SubCell"/>
</dbReference>
<dbReference type="GO" id="GO:0006805">
    <property type="term" value="P:xenobiotic metabolic process"/>
    <property type="evidence" value="ECO:0007669"/>
    <property type="project" value="TreeGrafter"/>
</dbReference>
<comment type="similarity">
    <text evidence="4 14">Belongs to the cytochrome P450 family.</text>
</comment>
<dbReference type="OMA" id="PLNITHE"/>
<keyword evidence="5 13" id="KW-0349">Heme</keyword>
<dbReference type="OrthoDB" id="1055148at2759"/>